<reference evidence="3 4" key="1">
    <citation type="submission" date="2015-11" db="EMBL/GenBank/DDBJ databases">
        <title>Draft Genome Sequence of the Strain BR 10303 (Bradyrhizobium sp.) isolated from nodules of Centrolobium paraense.</title>
        <authorList>
            <person name="Zelli J.E."/>
            <person name="Simoes-Araujo J.L."/>
            <person name="Barauna A.C."/>
            <person name="Silva K."/>
        </authorList>
    </citation>
    <scope>NUCLEOTIDE SEQUENCE [LARGE SCALE GENOMIC DNA]</scope>
    <source>
        <strain evidence="3 4">BR 10303</strain>
    </source>
</reference>
<sequence length="88" mass="9921">MQGSFDKRQRDERSNYQSFSIKLVALPVLFIIALVGLLVSHPAVVKWISDAAQAEFVVYDFATDQEPDVPRLAHSTQPDNDIRTVNAY</sequence>
<protein>
    <submittedName>
        <fullName evidence="3">Uncharacterized protein</fullName>
    </submittedName>
</protein>
<dbReference type="EMBL" id="LNCU01000102">
    <property type="protein sequence ID" value="KWV49306.1"/>
    <property type="molecule type" value="Genomic_DNA"/>
</dbReference>
<dbReference type="Proteomes" id="UP000057737">
    <property type="component" value="Unassembled WGS sequence"/>
</dbReference>
<proteinExistence type="predicted"/>
<gene>
    <name evidence="3" type="ORF">AS156_16330</name>
</gene>
<name>A0A109JIA4_9BRAD</name>
<evidence type="ECO:0000256" key="2">
    <source>
        <dbReference type="SAM" id="Phobius"/>
    </source>
</evidence>
<keyword evidence="4" id="KW-1185">Reference proteome</keyword>
<accession>A0A109JIA4</accession>
<dbReference type="RefSeq" id="WP_066512670.1">
    <property type="nucleotide sequence ID" value="NZ_LNCU01000102.1"/>
</dbReference>
<keyword evidence="2" id="KW-0812">Transmembrane</keyword>
<feature type="transmembrane region" description="Helical" evidence="2">
    <location>
        <begin position="21"/>
        <end position="39"/>
    </location>
</feature>
<keyword evidence="2" id="KW-1133">Transmembrane helix</keyword>
<evidence type="ECO:0000256" key="1">
    <source>
        <dbReference type="SAM" id="MobiDB-lite"/>
    </source>
</evidence>
<keyword evidence="2" id="KW-0472">Membrane</keyword>
<evidence type="ECO:0000313" key="4">
    <source>
        <dbReference type="Proteomes" id="UP000057737"/>
    </source>
</evidence>
<evidence type="ECO:0000313" key="3">
    <source>
        <dbReference type="EMBL" id="KWV49306.1"/>
    </source>
</evidence>
<feature type="region of interest" description="Disordered" evidence="1">
    <location>
        <begin position="69"/>
        <end position="88"/>
    </location>
</feature>
<dbReference type="OrthoDB" id="8255264at2"/>
<dbReference type="AlphaFoldDB" id="A0A109JIA4"/>
<organism evidence="3 4">
    <name type="scientific">Bradyrhizobium macuxiense</name>
    <dbReference type="NCBI Taxonomy" id="1755647"/>
    <lineage>
        <taxon>Bacteria</taxon>
        <taxon>Pseudomonadati</taxon>
        <taxon>Pseudomonadota</taxon>
        <taxon>Alphaproteobacteria</taxon>
        <taxon>Hyphomicrobiales</taxon>
        <taxon>Nitrobacteraceae</taxon>
        <taxon>Bradyrhizobium</taxon>
    </lineage>
</organism>
<comment type="caution">
    <text evidence="3">The sequence shown here is derived from an EMBL/GenBank/DDBJ whole genome shotgun (WGS) entry which is preliminary data.</text>
</comment>